<proteinExistence type="predicted"/>
<organism evidence="5 6">
    <name type="scientific">Psychrobacter nivimaris</name>
    <dbReference type="NCBI Taxonomy" id="281738"/>
    <lineage>
        <taxon>Bacteria</taxon>
        <taxon>Pseudomonadati</taxon>
        <taxon>Pseudomonadota</taxon>
        <taxon>Gammaproteobacteria</taxon>
        <taxon>Moraxellales</taxon>
        <taxon>Moraxellaceae</taxon>
        <taxon>Psychrobacter</taxon>
    </lineage>
</organism>
<evidence type="ECO:0000313" key="5">
    <source>
        <dbReference type="EMBL" id="KAF0569373.1"/>
    </source>
</evidence>
<dbReference type="InterPro" id="IPR008927">
    <property type="entry name" value="6-PGluconate_DH-like_C_sf"/>
</dbReference>
<reference evidence="5 6" key="1">
    <citation type="submission" date="2019-09" db="EMBL/GenBank/DDBJ databases">
        <title>Draft genome sequence of Psychrobacter nivimaris LAMA 639, in search for biotechnological relevant genes.</title>
        <authorList>
            <person name="Lima A.O.S."/>
            <person name="Staloch B.E.K."/>
            <person name="Freitas R.C."/>
            <person name="Niero H."/>
            <person name="Silva M.A.C."/>
        </authorList>
    </citation>
    <scope>NUCLEOTIDE SEQUENCE [LARGE SCALE GENOMIC DNA]</scope>
    <source>
        <strain evidence="5 6">LAMA 639</strain>
    </source>
</reference>
<protein>
    <recommendedName>
        <fullName evidence="1">UDP-glucose 6-dehydrogenase</fullName>
    </recommendedName>
</protein>
<keyword evidence="3" id="KW-1133">Transmembrane helix</keyword>
<dbReference type="EMBL" id="VZIZ01000009">
    <property type="protein sequence ID" value="KAF0569373.1"/>
    <property type="molecule type" value="Genomic_DNA"/>
</dbReference>
<accession>A0A6N7C1Z5</accession>
<comment type="caution">
    <text evidence="5">The sequence shown here is derived from an EMBL/GenBank/DDBJ whole genome shotgun (WGS) entry which is preliminary data.</text>
</comment>
<evidence type="ECO:0000256" key="1">
    <source>
        <dbReference type="ARBA" id="ARBA00015132"/>
    </source>
</evidence>
<name>A0A6N7C1Z5_9GAMM</name>
<sequence>MKKTSTQASSICIIGNNAKAVAGAMALTYFGLSVTFYALSKSADEHVRRYQFDKTLCNQWQKSLDDGSLIYCTFDQAVLPSINFDTYWLFLDQMTDDVQQTVLDYLKYQSCDVCLSGIVQIGRIESIAEQLTSENVFYIPFVFLNDASIFLATIKPRLLLIGEKTEKTAKDNVVCRAFLEHTDNYCLHNLKTIEFTRSCMMNLMASKLSLINELARLADHCSVDMLEVESLLKLDNRLGVGFLKAGWGYGGSTLPKENEILKKHLLDLKLSANIVDEVVYINNDQKELIFRKLWQYFDSNIASKSIMIWGAGYKEGTGRTKGSAIHNVLPLLWGHNAITTVYDPLAKDELSEEYSSDERLKFTDFPYANLEHIDAIIIINWSEEYRPDISLINQNKTPIFDAKNLLRRVEIQQLEGYYTGIGRGIG</sequence>
<evidence type="ECO:0000313" key="6">
    <source>
        <dbReference type="Proteomes" id="UP000471465"/>
    </source>
</evidence>
<dbReference type="GO" id="GO:0016616">
    <property type="term" value="F:oxidoreductase activity, acting on the CH-OH group of donors, NAD or NADP as acceptor"/>
    <property type="evidence" value="ECO:0007669"/>
    <property type="project" value="InterPro"/>
</dbReference>
<dbReference type="SMART" id="SM00984">
    <property type="entry name" value="UDPG_MGDP_dh_C"/>
    <property type="match status" value="1"/>
</dbReference>
<feature type="domain" description="UDP-glucose/GDP-mannose dehydrogenase C-terminal" evidence="4">
    <location>
        <begin position="307"/>
        <end position="408"/>
    </location>
</feature>
<dbReference type="PANTHER" id="PTHR43750">
    <property type="entry name" value="UDP-GLUCOSE 6-DEHYDROGENASE TUAD"/>
    <property type="match status" value="1"/>
</dbReference>
<dbReference type="Proteomes" id="UP000471465">
    <property type="component" value="Unassembled WGS sequence"/>
</dbReference>
<feature type="transmembrane region" description="Helical" evidence="3">
    <location>
        <begin position="20"/>
        <end position="39"/>
    </location>
</feature>
<dbReference type="Gene3D" id="3.40.50.720">
    <property type="entry name" value="NAD(P)-binding Rossmann-like Domain"/>
    <property type="match status" value="1"/>
</dbReference>
<dbReference type="Pfam" id="PF00984">
    <property type="entry name" value="UDPG_MGDP_dh"/>
    <property type="match status" value="1"/>
</dbReference>
<dbReference type="GO" id="GO:0051287">
    <property type="term" value="F:NAD binding"/>
    <property type="evidence" value="ECO:0007669"/>
    <property type="project" value="InterPro"/>
</dbReference>
<keyword evidence="6" id="KW-1185">Reference proteome</keyword>
<dbReference type="SUPFAM" id="SSF52413">
    <property type="entry name" value="UDP-glucose/GDP-mannose dehydrogenase C-terminal domain"/>
    <property type="match status" value="1"/>
</dbReference>
<dbReference type="InterPro" id="IPR036220">
    <property type="entry name" value="UDP-Glc/GDP-Man_DH_C_sf"/>
</dbReference>
<dbReference type="InterPro" id="IPR014026">
    <property type="entry name" value="UDP-Glc/GDP-Man_DH_dimer"/>
</dbReference>
<dbReference type="AlphaFoldDB" id="A0A6N7C1Z5"/>
<evidence type="ECO:0000256" key="3">
    <source>
        <dbReference type="SAM" id="Phobius"/>
    </source>
</evidence>
<dbReference type="InterPro" id="IPR014027">
    <property type="entry name" value="UDP-Glc/GDP-Man_DH_C"/>
</dbReference>
<gene>
    <name evidence="5" type="ORF">FQV37_2854</name>
</gene>
<dbReference type="RefSeq" id="WP_160021429.1">
    <property type="nucleotide sequence ID" value="NZ_VZIZ01000009.1"/>
</dbReference>
<keyword evidence="3" id="KW-0472">Membrane</keyword>
<keyword evidence="2 5" id="KW-0560">Oxidoreductase</keyword>
<dbReference type="PANTHER" id="PTHR43750:SF3">
    <property type="entry name" value="UDP-GLUCOSE 6-DEHYDROGENASE TUAD"/>
    <property type="match status" value="1"/>
</dbReference>
<keyword evidence="3" id="KW-0812">Transmembrane</keyword>
<dbReference type="SUPFAM" id="SSF48179">
    <property type="entry name" value="6-phosphogluconate dehydrogenase C-terminal domain-like"/>
    <property type="match status" value="1"/>
</dbReference>
<evidence type="ECO:0000259" key="4">
    <source>
        <dbReference type="SMART" id="SM00984"/>
    </source>
</evidence>
<dbReference type="Pfam" id="PF03720">
    <property type="entry name" value="UDPG_MGDP_dh_C"/>
    <property type="match status" value="1"/>
</dbReference>
<evidence type="ECO:0000256" key="2">
    <source>
        <dbReference type="ARBA" id="ARBA00023002"/>
    </source>
</evidence>